<dbReference type="Proteomes" id="UP001319045">
    <property type="component" value="Chromosome"/>
</dbReference>
<keyword evidence="7 9" id="KW-0139">CF(1)</keyword>
<comment type="function">
    <text evidence="1">Produces ATP from ADP in the presence of a proton gradient across the membrane.</text>
</comment>
<keyword evidence="8 9" id="KW-0066">ATP synthesis</keyword>
<dbReference type="PANTHER" id="PTHR13822">
    <property type="entry name" value="ATP SYNTHASE DELTA/EPSILON CHAIN"/>
    <property type="match status" value="1"/>
</dbReference>
<keyword evidence="12" id="KW-1185">Reference proteome</keyword>
<dbReference type="SUPFAM" id="SSF51344">
    <property type="entry name" value="Epsilon subunit of F1F0-ATP synthase N-terminal domain"/>
    <property type="match status" value="1"/>
</dbReference>
<organism evidence="11 12">
    <name type="scientific">Prevotella herbatica</name>
    <dbReference type="NCBI Taxonomy" id="2801997"/>
    <lineage>
        <taxon>Bacteria</taxon>
        <taxon>Pseudomonadati</taxon>
        <taxon>Bacteroidota</taxon>
        <taxon>Bacteroidia</taxon>
        <taxon>Bacteroidales</taxon>
        <taxon>Prevotellaceae</taxon>
        <taxon>Prevotella</taxon>
    </lineage>
</organism>
<evidence type="ECO:0000256" key="9">
    <source>
        <dbReference type="RuleBase" id="RU003656"/>
    </source>
</evidence>
<evidence type="ECO:0000256" key="6">
    <source>
        <dbReference type="ARBA" id="ARBA00023136"/>
    </source>
</evidence>
<accession>A0ABN6EK83</accession>
<evidence type="ECO:0000313" key="11">
    <source>
        <dbReference type="EMBL" id="BCS86297.1"/>
    </source>
</evidence>
<comment type="subcellular location">
    <subcellularLocation>
        <location evidence="2">Endomembrane system</location>
        <topology evidence="2">Peripheral membrane protein</topology>
    </subcellularLocation>
</comment>
<dbReference type="Gene3D" id="2.60.15.10">
    <property type="entry name" value="F0F1 ATP synthase delta/epsilon subunit, N-terminal"/>
    <property type="match status" value="1"/>
</dbReference>
<keyword evidence="4 9" id="KW-0813">Transport</keyword>
<dbReference type="PANTHER" id="PTHR13822:SF10">
    <property type="entry name" value="ATP SYNTHASE EPSILON CHAIN, CHLOROPLASTIC"/>
    <property type="match status" value="1"/>
</dbReference>
<evidence type="ECO:0000256" key="8">
    <source>
        <dbReference type="ARBA" id="ARBA00023310"/>
    </source>
</evidence>
<evidence type="ECO:0000313" key="12">
    <source>
        <dbReference type="Proteomes" id="UP001319045"/>
    </source>
</evidence>
<evidence type="ECO:0000256" key="3">
    <source>
        <dbReference type="ARBA" id="ARBA00005712"/>
    </source>
</evidence>
<name>A0ABN6EK83_9BACT</name>
<comment type="subunit">
    <text evidence="9">F-type ATPases have 2 components, CF(1) - the catalytic core - and CF(0) - the membrane proton channel. CF(1) has five subunits: alpha(3), beta(3), gamma(1), delta(1), epsilon(1). CF(0) has three main subunits: a, b and c.</text>
</comment>
<sequence>MTDMSLKLKIVSPEKVEFNGEADIVKVPGLMGMFEILSNHAPIISALQEGIVEFVTNEGRKEVAITGGFVEVQKNDVNICVEKAQ</sequence>
<evidence type="ECO:0000256" key="4">
    <source>
        <dbReference type="ARBA" id="ARBA00022448"/>
    </source>
</evidence>
<feature type="domain" description="ATP synthase F1 complex delta/epsilon subunit N-terminal" evidence="10">
    <location>
        <begin position="6"/>
        <end position="84"/>
    </location>
</feature>
<dbReference type="InterPro" id="IPR036771">
    <property type="entry name" value="ATPsynth_dsu/esu_N"/>
</dbReference>
<evidence type="ECO:0000259" key="10">
    <source>
        <dbReference type="Pfam" id="PF02823"/>
    </source>
</evidence>
<protein>
    <submittedName>
        <fullName evidence="11">F0F1 ATP synthase subunit epsilon</fullName>
    </submittedName>
</protein>
<evidence type="ECO:0000256" key="5">
    <source>
        <dbReference type="ARBA" id="ARBA00023065"/>
    </source>
</evidence>
<dbReference type="EMBL" id="AP024484">
    <property type="protein sequence ID" value="BCS86297.1"/>
    <property type="molecule type" value="Genomic_DNA"/>
</dbReference>
<proteinExistence type="inferred from homology"/>
<evidence type="ECO:0000256" key="2">
    <source>
        <dbReference type="ARBA" id="ARBA00004184"/>
    </source>
</evidence>
<reference evidence="11 12" key="1">
    <citation type="journal article" date="2022" name="Int. J. Syst. Evol. Microbiol.">
        <title>Prevotella herbatica sp. nov., a plant polysaccharide-decomposing anaerobic bacterium isolated from a methanogenic reactor.</title>
        <authorList>
            <person name="Uek A."/>
            <person name="Tonouchi A."/>
            <person name="Kaku N."/>
            <person name="Ueki K."/>
        </authorList>
    </citation>
    <scope>NUCLEOTIDE SEQUENCE [LARGE SCALE GENOMIC DNA]</scope>
    <source>
        <strain evidence="11 12">WR041</strain>
    </source>
</reference>
<dbReference type="RefSeq" id="WP_207153863.1">
    <property type="nucleotide sequence ID" value="NZ_AP024484.1"/>
</dbReference>
<keyword evidence="5 9" id="KW-0406">Ion transport</keyword>
<evidence type="ECO:0000256" key="7">
    <source>
        <dbReference type="ARBA" id="ARBA00023196"/>
    </source>
</evidence>
<dbReference type="InterPro" id="IPR001469">
    <property type="entry name" value="ATP_synth_F1_dsu/esu"/>
</dbReference>
<gene>
    <name evidence="11" type="ORF">prwr041_21900</name>
</gene>
<dbReference type="CDD" id="cd12152">
    <property type="entry name" value="F1-ATPase_delta"/>
    <property type="match status" value="1"/>
</dbReference>
<dbReference type="NCBIfam" id="TIGR01216">
    <property type="entry name" value="ATP_synt_epsi"/>
    <property type="match status" value="1"/>
</dbReference>
<dbReference type="InterPro" id="IPR020546">
    <property type="entry name" value="ATP_synth_F1_dsu/esu_N"/>
</dbReference>
<evidence type="ECO:0000256" key="1">
    <source>
        <dbReference type="ARBA" id="ARBA00003543"/>
    </source>
</evidence>
<keyword evidence="6" id="KW-0472">Membrane</keyword>
<comment type="similarity">
    <text evidence="3 9">Belongs to the ATPase epsilon chain family.</text>
</comment>
<dbReference type="Pfam" id="PF02823">
    <property type="entry name" value="ATP-synt_DE_N"/>
    <property type="match status" value="1"/>
</dbReference>